<comment type="caution">
    <text evidence="2">The sequence shown here is derived from an EMBL/GenBank/DDBJ whole genome shotgun (WGS) entry which is preliminary data.</text>
</comment>
<dbReference type="EMBL" id="AKHW03005996">
    <property type="protein sequence ID" value="KYO24958.1"/>
    <property type="molecule type" value="Genomic_DNA"/>
</dbReference>
<proteinExistence type="predicted"/>
<name>A0A151MK95_ALLMI</name>
<evidence type="ECO:0000313" key="2">
    <source>
        <dbReference type="EMBL" id="KYO24958.1"/>
    </source>
</evidence>
<evidence type="ECO:0000313" key="3">
    <source>
        <dbReference type="Proteomes" id="UP000050525"/>
    </source>
</evidence>
<accession>A0A151MK95</accession>
<reference evidence="2 3" key="1">
    <citation type="journal article" date="2012" name="Genome Biol.">
        <title>Sequencing three crocodilian genomes to illuminate the evolution of archosaurs and amniotes.</title>
        <authorList>
            <person name="St John J.A."/>
            <person name="Braun E.L."/>
            <person name="Isberg S.R."/>
            <person name="Miles L.G."/>
            <person name="Chong A.Y."/>
            <person name="Gongora J."/>
            <person name="Dalzell P."/>
            <person name="Moran C."/>
            <person name="Bed'hom B."/>
            <person name="Abzhanov A."/>
            <person name="Burgess S.C."/>
            <person name="Cooksey A.M."/>
            <person name="Castoe T.A."/>
            <person name="Crawford N.G."/>
            <person name="Densmore L.D."/>
            <person name="Drew J.C."/>
            <person name="Edwards S.V."/>
            <person name="Faircloth B.C."/>
            <person name="Fujita M.K."/>
            <person name="Greenwold M.J."/>
            <person name="Hoffmann F.G."/>
            <person name="Howard J.M."/>
            <person name="Iguchi T."/>
            <person name="Janes D.E."/>
            <person name="Khan S.Y."/>
            <person name="Kohno S."/>
            <person name="de Koning A.J."/>
            <person name="Lance S.L."/>
            <person name="McCarthy F.M."/>
            <person name="McCormack J.E."/>
            <person name="Merchant M.E."/>
            <person name="Peterson D.G."/>
            <person name="Pollock D.D."/>
            <person name="Pourmand N."/>
            <person name="Raney B.J."/>
            <person name="Roessler K.A."/>
            <person name="Sanford J.R."/>
            <person name="Sawyer R.H."/>
            <person name="Schmidt C.J."/>
            <person name="Triplett E.W."/>
            <person name="Tuberville T.D."/>
            <person name="Venegas-Anaya M."/>
            <person name="Howard J.T."/>
            <person name="Jarvis E.D."/>
            <person name="Guillette L.J.Jr."/>
            <person name="Glenn T.C."/>
            <person name="Green R.E."/>
            <person name="Ray D.A."/>
        </authorList>
    </citation>
    <scope>NUCLEOTIDE SEQUENCE [LARGE SCALE GENOMIC DNA]</scope>
    <source>
        <strain evidence="2">KSC_2009_1</strain>
    </source>
</reference>
<feature type="compositionally biased region" description="Basic and acidic residues" evidence="1">
    <location>
        <begin position="23"/>
        <end position="33"/>
    </location>
</feature>
<dbReference type="Proteomes" id="UP000050525">
    <property type="component" value="Unassembled WGS sequence"/>
</dbReference>
<sequence>MAWHRAWVRLGISRSSHLSRMAGRRDVGKRESRQAMNLSQMTKSNRSPVLHEFWVEDEANRLTLSCTCSSEWAPV</sequence>
<keyword evidence="3" id="KW-1185">Reference proteome</keyword>
<evidence type="ECO:0000256" key="1">
    <source>
        <dbReference type="SAM" id="MobiDB-lite"/>
    </source>
</evidence>
<feature type="region of interest" description="Disordered" evidence="1">
    <location>
        <begin position="21"/>
        <end position="41"/>
    </location>
</feature>
<gene>
    <name evidence="2" type="ORF">Y1Q_0023812</name>
</gene>
<organism evidence="2 3">
    <name type="scientific">Alligator mississippiensis</name>
    <name type="common">American alligator</name>
    <dbReference type="NCBI Taxonomy" id="8496"/>
    <lineage>
        <taxon>Eukaryota</taxon>
        <taxon>Metazoa</taxon>
        <taxon>Chordata</taxon>
        <taxon>Craniata</taxon>
        <taxon>Vertebrata</taxon>
        <taxon>Euteleostomi</taxon>
        <taxon>Archelosauria</taxon>
        <taxon>Archosauria</taxon>
        <taxon>Crocodylia</taxon>
        <taxon>Alligatoridae</taxon>
        <taxon>Alligatorinae</taxon>
        <taxon>Alligator</taxon>
    </lineage>
</organism>
<protein>
    <submittedName>
        <fullName evidence="2">Uncharacterized protein</fullName>
    </submittedName>
</protein>
<dbReference type="AlphaFoldDB" id="A0A151MK95"/>